<proteinExistence type="predicted"/>
<dbReference type="AlphaFoldDB" id="A0AAD8IIT9"/>
<dbReference type="PANTHER" id="PTHR33143:SF3">
    <property type="entry name" value="VQ MOTIF-CONTAINING PROTEIN 17-RELATED"/>
    <property type="match status" value="1"/>
</dbReference>
<evidence type="ECO:0000259" key="2">
    <source>
        <dbReference type="Pfam" id="PF05678"/>
    </source>
</evidence>
<evidence type="ECO:0000313" key="4">
    <source>
        <dbReference type="Proteomes" id="UP001237642"/>
    </source>
</evidence>
<accession>A0AAD8IIT9</accession>
<evidence type="ECO:0000313" key="3">
    <source>
        <dbReference type="EMBL" id="KAK1386694.1"/>
    </source>
</evidence>
<name>A0AAD8IIT9_9APIA</name>
<reference evidence="3" key="2">
    <citation type="submission" date="2023-05" db="EMBL/GenBank/DDBJ databases">
        <authorList>
            <person name="Schelkunov M.I."/>
        </authorList>
    </citation>
    <scope>NUCLEOTIDE SEQUENCE</scope>
    <source>
        <strain evidence="3">Hsosn_3</strain>
        <tissue evidence="3">Leaf</tissue>
    </source>
</reference>
<keyword evidence="4" id="KW-1185">Reference proteome</keyword>
<sequence length="177" mass="19282">MEIATALMNKKQSCVTPYTKSSATSSSSSSLGMHKSSHMMSKGKPPKIRIIHIFAPEIIKTDVANFRELVQRLTGKPTSQINNVVAAKKKQQTRTTINCPALAVPKKLEIRTGFRPAELRERIKGEEEIWGGANSGGGFLGGFADLDGFMQELNAFPILPLDASPMDAFPDHQSQLA</sequence>
<dbReference type="GO" id="GO:0005634">
    <property type="term" value="C:nucleus"/>
    <property type="evidence" value="ECO:0007669"/>
    <property type="project" value="TreeGrafter"/>
</dbReference>
<feature type="compositionally biased region" description="Low complexity" evidence="1">
    <location>
        <begin position="19"/>
        <end position="43"/>
    </location>
</feature>
<dbReference type="EMBL" id="JAUIZM010000004">
    <property type="protein sequence ID" value="KAK1386694.1"/>
    <property type="molecule type" value="Genomic_DNA"/>
</dbReference>
<dbReference type="Pfam" id="PF05678">
    <property type="entry name" value="VQ"/>
    <property type="match status" value="1"/>
</dbReference>
<dbReference type="InterPro" id="IPR039607">
    <property type="entry name" value="VQ_8/17/18/20/21/25"/>
</dbReference>
<gene>
    <name evidence="3" type="ORF">POM88_014872</name>
</gene>
<comment type="caution">
    <text evidence="3">The sequence shown here is derived from an EMBL/GenBank/DDBJ whole genome shotgun (WGS) entry which is preliminary data.</text>
</comment>
<dbReference type="InterPro" id="IPR008889">
    <property type="entry name" value="VQ"/>
</dbReference>
<reference evidence="3" key="1">
    <citation type="submission" date="2023-02" db="EMBL/GenBank/DDBJ databases">
        <title>Genome of toxic invasive species Heracleum sosnowskyi carries increased number of genes despite the absence of recent whole-genome duplications.</title>
        <authorList>
            <person name="Schelkunov M."/>
            <person name="Shtratnikova V."/>
            <person name="Makarenko M."/>
            <person name="Klepikova A."/>
            <person name="Omelchenko D."/>
            <person name="Novikova G."/>
            <person name="Obukhova E."/>
            <person name="Bogdanov V."/>
            <person name="Penin A."/>
            <person name="Logacheva M."/>
        </authorList>
    </citation>
    <scope>NUCLEOTIDE SEQUENCE</scope>
    <source>
        <strain evidence="3">Hsosn_3</strain>
        <tissue evidence="3">Leaf</tissue>
    </source>
</reference>
<organism evidence="3 4">
    <name type="scientific">Heracleum sosnowskyi</name>
    <dbReference type="NCBI Taxonomy" id="360622"/>
    <lineage>
        <taxon>Eukaryota</taxon>
        <taxon>Viridiplantae</taxon>
        <taxon>Streptophyta</taxon>
        <taxon>Embryophyta</taxon>
        <taxon>Tracheophyta</taxon>
        <taxon>Spermatophyta</taxon>
        <taxon>Magnoliopsida</taxon>
        <taxon>eudicotyledons</taxon>
        <taxon>Gunneridae</taxon>
        <taxon>Pentapetalae</taxon>
        <taxon>asterids</taxon>
        <taxon>campanulids</taxon>
        <taxon>Apiales</taxon>
        <taxon>Apiaceae</taxon>
        <taxon>Apioideae</taxon>
        <taxon>apioid superclade</taxon>
        <taxon>Tordylieae</taxon>
        <taxon>Tordyliinae</taxon>
        <taxon>Heracleum</taxon>
    </lineage>
</organism>
<dbReference type="Proteomes" id="UP001237642">
    <property type="component" value="Unassembled WGS sequence"/>
</dbReference>
<feature type="region of interest" description="Disordered" evidence="1">
    <location>
        <begin position="17"/>
        <end position="43"/>
    </location>
</feature>
<dbReference type="PANTHER" id="PTHR33143">
    <property type="entry name" value="F16F4.1 PROTEIN-RELATED"/>
    <property type="match status" value="1"/>
</dbReference>
<protein>
    <submittedName>
        <fullName evidence="3">VQ domain-containing protein</fullName>
    </submittedName>
</protein>
<feature type="domain" description="VQ" evidence="2">
    <location>
        <begin position="53"/>
        <end position="78"/>
    </location>
</feature>
<evidence type="ECO:0000256" key="1">
    <source>
        <dbReference type="SAM" id="MobiDB-lite"/>
    </source>
</evidence>